<keyword evidence="3" id="KW-1278">Translocase</keyword>
<keyword evidence="2 7" id="KW-0812">Transmembrane</keyword>
<evidence type="ECO:0000256" key="5">
    <source>
        <dbReference type="ARBA" id="ARBA00023136"/>
    </source>
</evidence>
<dbReference type="PANTHER" id="PTHR42861">
    <property type="entry name" value="CALCIUM-TRANSPORTING ATPASE"/>
    <property type="match status" value="1"/>
</dbReference>
<feature type="region of interest" description="Disordered" evidence="6">
    <location>
        <begin position="1"/>
        <end position="23"/>
    </location>
</feature>
<feature type="transmembrane region" description="Helical" evidence="7">
    <location>
        <begin position="778"/>
        <end position="801"/>
    </location>
</feature>
<evidence type="ECO:0000313" key="10">
    <source>
        <dbReference type="Proteomes" id="UP000260812"/>
    </source>
</evidence>
<dbReference type="InterPro" id="IPR044492">
    <property type="entry name" value="P_typ_ATPase_HD_dom"/>
</dbReference>
<evidence type="ECO:0000256" key="1">
    <source>
        <dbReference type="ARBA" id="ARBA00004141"/>
    </source>
</evidence>
<dbReference type="GO" id="GO:0016020">
    <property type="term" value="C:membrane"/>
    <property type="evidence" value="ECO:0007669"/>
    <property type="project" value="UniProtKB-SubCell"/>
</dbReference>
<dbReference type="InterPro" id="IPR023214">
    <property type="entry name" value="HAD_sf"/>
</dbReference>
<feature type="domain" description="P-type ATPase A" evidence="8">
    <location>
        <begin position="127"/>
        <end position="225"/>
    </location>
</feature>
<dbReference type="PRINTS" id="PR00120">
    <property type="entry name" value="HATPASE"/>
</dbReference>
<dbReference type="PRINTS" id="PR00119">
    <property type="entry name" value="CATATPASE"/>
</dbReference>
<feature type="transmembrane region" description="Helical" evidence="7">
    <location>
        <begin position="276"/>
        <end position="302"/>
    </location>
</feature>
<evidence type="ECO:0000256" key="6">
    <source>
        <dbReference type="SAM" id="MobiDB-lite"/>
    </source>
</evidence>
<evidence type="ECO:0000256" key="4">
    <source>
        <dbReference type="ARBA" id="ARBA00022989"/>
    </source>
</evidence>
<dbReference type="Gene3D" id="3.40.50.1000">
    <property type="entry name" value="HAD superfamily/HAD-like"/>
    <property type="match status" value="1"/>
</dbReference>
<dbReference type="Gene3D" id="1.20.1110.10">
    <property type="entry name" value="Calcium-transporting ATPase, transmembrane domain"/>
    <property type="match status" value="1"/>
</dbReference>
<dbReference type="SUPFAM" id="SSF81653">
    <property type="entry name" value="Calcium ATPase, transduction domain A"/>
    <property type="match status" value="1"/>
</dbReference>
<reference evidence="9" key="1">
    <citation type="submission" date="2018-08" db="EMBL/GenBank/DDBJ databases">
        <title>A genome reference for cultivated species of the human gut microbiota.</title>
        <authorList>
            <person name="Zou Y."/>
            <person name="Xue W."/>
            <person name="Luo G."/>
        </authorList>
    </citation>
    <scope>NUCLEOTIDE SEQUENCE [LARGE SCALE GENOMIC DNA]</scope>
    <source>
        <strain evidence="9">TF05-5AC</strain>
    </source>
</reference>
<keyword evidence="5 7" id="KW-0472">Membrane</keyword>
<feature type="transmembrane region" description="Helical" evidence="7">
    <location>
        <begin position="243"/>
        <end position="264"/>
    </location>
</feature>
<protein>
    <submittedName>
        <fullName evidence="9">Cation-translocating P-type ATPase</fullName>
    </submittedName>
</protein>
<dbReference type="RefSeq" id="WP_117543579.1">
    <property type="nucleotide sequence ID" value="NZ_JBKUNB010000007.1"/>
</dbReference>
<dbReference type="GO" id="GO:0016887">
    <property type="term" value="F:ATP hydrolysis activity"/>
    <property type="evidence" value="ECO:0007669"/>
    <property type="project" value="InterPro"/>
</dbReference>
<accession>A0A3E3IDQ9</accession>
<feature type="transmembrane region" description="Helical" evidence="7">
    <location>
        <begin position="694"/>
        <end position="714"/>
    </location>
</feature>
<feature type="transmembrane region" description="Helical" evidence="7">
    <location>
        <begin position="720"/>
        <end position="738"/>
    </location>
</feature>
<dbReference type="InterPro" id="IPR059000">
    <property type="entry name" value="ATPase_P-type_domA"/>
</dbReference>
<feature type="transmembrane region" description="Helical" evidence="7">
    <location>
        <begin position="652"/>
        <end position="674"/>
    </location>
</feature>
<gene>
    <name evidence="9" type="ORF">DXC51_02575</name>
</gene>
<dbReference type="EMBL" id="QVLV01000001">
    <property type="protein sequence ID" value="RGE65215.1"/>
    <property type="molecule type" value="Genomic_DNA"/>
</dbReference>
<name>A0A3E3IDQ9_9FIRM</name>
<evidence type="ECO:0000313" key="9">
    <source>
        <dbReference type="EMBL" id="RGE65215.1"/>
    </source>
</evidence>
<evidence type="ECO:0000256" key="7">
    <source>
        <dbReference type="SAM" id="Phobius"/>
    </source>
</evidence>
<dbReference type="GeneID" id="97985795"/>
<dbReference type="InterPro" id="IPR008250">
    <property type="entry name" value="ATPase_P-typ_transduc_dom_A_sf"/>
</dbReference>
<dbReference type="InterPro" id="IPR023299">
    <property type="entry name" value="ATPase_P-typ_cyto_dom_N"/>
</dbReference>
<keyword evidence="10" id="KW-1185">Reference proteome</keyword>
<dbReference type="SFLD" id="SFLDF00027">
    <property type="entry name" value="p-type_atpase"/>
    <property type="match status" value="1"/>
</dbReference>
<dbReference type="AlphaFoldDB" id="A0A3E3IDQ9"/>
<organism evidence="9 10">
    <name type="scientific">Eisenbergiella massiliensis</name>
    <dbReference type="NCBI Taxonomy" id="1720294"/>
    <lineage>
        <taxon>Bacteria</taxon>
        <taxon>Bacillati</taxon>
        <taxon>Bacillota</taxon>
        <taxon>Clostridia</taxon>
        <taxon>Lachnospirales</taxon>
        <taxon>Lachnospiraceae</taxon>
        <taxon>Eisenbergiella</taxon>
    </lineage>
</organism>
<keyword evidence="4 7" id="KW-1133">Transmembrane helix</keyword>
<dbReference type="InterPro" id="IPR036412">
    <property type="entry name" value="HAD-like_sf"/>
</dbReference>
<dbReference type="SUPFAM" id="SSF81665">
    <property type="entry name" value="Calcium ATPase, transmembrane domain M"/>
    <property type="match status" value="1"/>
</dbReference>
<dbReference type="SUPFAM" id="SSF56784">
    <property type="entry name" value="HAD-like"/>
    <property type="match status" value="1"/>
</dbReference>
<dbReference type="Gene3D" id="2.70.150.10">
    <property type="entry name" value="Calcium-transporting ATPase, cytoplasmic transduction domain A"/>
    <property type="match status" value="1"/>
</dbReference>
<dbReference type="InterPro" id="IPR023298">
    <property type="entry name" value="ATPase_P-typ_TM_dom_sf"/>
</dbReference>
<feature type="transmembrane region" description="Helical" evidence="7">
    <location>
        <begin position="750"/>
        <end position="772"/>
    </location>
</feature>
<dbReference type="SUPFAM" id="SSF81660">
    <property type="entry name" value="Metal cation-transporting ATPase, ATP-binding domain N"/>
    <property type="match status" value="1"/>
</dbReference>
<proteinExistence type="predicted"/>
<dbReference type="PROSITE" id="PS00154">
    <property type="entry name" value="ATPASE_E1_E2"/>
    <property type="match status" value="1"/>
</dbReference>
<dbReference type="SFLD" id="SFLDS00003">
    <property type="entry name" value="Haloacid_Dehalogenase"/>
    <property type="match status" value="1"/>
</dbReference>
<evidence type="ECO:0000256" key="2">
    <source>
        <dbReference type="ARBA" id="ARBA00022692"/>
    </source>
</evidence>
<dbReference type="Gene3D" id="3.40.1110.10">
    <property type="entry name" value="Calcium-transporting ATPase, cytoplasmic domain N"/>
    <property type="match status" value="1"/>
</dbReference>
<dbReference type="Pfam" id="PF00122">
    <property type="entry name" value="E1-E2_ATPase"/>
    <property type="match status" value="1"/>
</dbReference>
<comment type="caution">
    <text evidence="9">The sequence shown here is derived from an EMBL/GenBank/DDBJ whole genome shotgun (WGS) entry which is preliminary data.</text>
</comment>
<dbReference type="NCBIfam" id="TIGR01494">
    <property type="entry name" value="ATPase_P-type"/>
    <property type="match status" value="2"/>
</dbReference>
<comment type="subcellular location">
    <subcellularLocation>
        <location evidence="1">Membrane</location>
        <topology evidence="1">Multi-pass membrane protein</topology>
    </subcellularLocation>
</comment>
<dbReference type="Proteomes" id="UP000260812">
    <property type="component" value="Unassembled WGS sequence"/>
</dbReference>
<evidence type="ECO:0000256" key="3">
    <source>
        <dbReference type="ARBA" id="ARBA00022967"/>
    </source>
</evidence>
<evidence type="ECO:0000259" key="8">
    <source>
        <dbReference type="Pfam" id="PF00122"/>
    </source>
</evidence>
<feature type="transmembrane region" description="Helical" evidence="7">
    <location>
        <begin position="72"/>
        <end position="90"/>
    </location>
</feature>
<dbReference type="Pfam" id="PF00702">
    <property type="entry name" value="Hydrolase"/>
    <property type="match status" value="1"/>
</dbReference>
<sequence>MNWKKNSKSLENQEAGKGNVDTEERREIAVLEAEPGCGLGAEEVRLRVENGYVNRSDSSPTKSVGDIIKSNTFTFFNLVFVVLGGCLIAVGSYTNLLFLVIAAANTFIGIFQEVRSKSAVDRLTLLAEQKIHCIRDGEWAEIPSSELVRDDIVEFDNGSQICADAVICSGQVTVNESLLTGETDAILKQAGDELKSGSFVNGGRCVARLSQVGSDSYASRLAREAKSDVKLAKSEMMRSLDRLIRVIGILLVPVGICLFINQYQMLGLPVKGAVEATVAALIGMIPEGLYLLTSIAIAVGVLRLSRRKVLVRDMNCVEILARVDTLCVDKTGTITEPGMDVDRFILLDEENFPEEAVTEMLAAFYDNMDADNDTGRAMAERFRQDSDWEAADIVPFTSDTKWSGITFEEHGSFLIGAPEFIMGSRLKELKKKIRPWAEQGMRVLLAAAYDGNLKEDGLQEACIRPMALILITNRLRGEAAETFRYFKEQGVSVRVISGDNPSTVSEVARQAGIEGAELYVDASTLKTESSLEAAAEKYRVFGRVTPEQKCRLVKALQKNGHTVAMTGDGVNDVLALKEADCGIAMASGSQAACQIAQLVLLNSDFQSMPAIVGEGRRVINNIQRAASLFLVKNIFSFLLSLVSLFAGFPYPLLPLQLSLIGSLTIGIPSFFLALEPNSSRVEGHFMSNVFYKALPGGLTNLFLVLGIELFTYAFDFPVEQLYSISAVTVLFVGLLVLYQVCRPFDWKRRTVWGVMTVAALVCVVFFGELFSIRPLTLQTALVLAVFLLLAQPAMHLALWLFEQGNRLYRRLKKYGTENN</sequence>
<dbReference type="InterPro" id="IPR018303">
    <property type="entry name" value="ATPase_P-typ_P_site"/>
</dbReference>
<dbReference type="CDD" id="cd02609">
    <property type="entry name" value="P-type_ATPase"/>
    <property type="match status" value="1"/>
</dbReference>
<dbReference type="GO" id="GO:0005524">
    <property type="term" value="F:ATP binding"/>
    <property type="evidence" value="ECO:0007669"/>
    <property type="project" value="InterPro"/>
</dbReference>
<dbReference type="InterPro" id="IPR001757">
    <property type="entry name" value="P_typ_ATPase"/>
</dbReference>
<dbReference type="SFLD" id="SFLDG00002">
    <property type="entry name" value="C1.7:_P-type_atpase_like"/>
    <property type="match status" value="1"/>
</dbReference>
<feature type="transmembrane region" description="Helical" evidence="7">
    <location>
        <begin position="625"/>
        <end position="646"/>
    </location>
</feature>